<dbReference type="Proteomes" id="UP000027138">
    <property type="component" value="Unassembled WGS sequence"/>
</dbReference>
<dbReference type="AlphaFoldDB" id="A0A067KVZ5"/>
<evidence type="ECO:0000313" key="1">
    <source>
        <dbReference type="EMBL" id="KDP36445.1"/>
    </source>
</evidence>
<proteinExistence type="predicted"/>
<gene>
    <name evidence="1" type="ORF">JCGZ_09515</name>
</gene>
<name>A0A067KVZ5_JATCU</name>
<accession>A0A067KVZ5</accession>
<protein>
    <submittedName>
        <fullName evidence="1">Uncharacterized protein</fullName>
    </submittedName>
</protein>
<evidence type="ECO:0000313" key="2">
    <source>
        <dbReference type="Proteomes" id="UP000027138"/>
    </source>
</evidence>
<dbReference type="EMBL" id="KK914436">
    <property type="protein sequence ID" value="KDP36445.1"/>
    <property type="molecule type" value="Genomic_DNA"/>
</dbReference>
<sequence length="85" mass="9939">MAQRILESHFLFFSLLLCQQRARILYASRFRSPLNESEVAFYSSGAAGLVSGLLSRGKRFHWREMEPFFLDSWRSSTSSDSRRCR</sequence>
<keyword evidence="2" id="KW-1185">Reference proteome</keyword>
<reference evidence="1 2" key="1">
    <citation type="journal article" date="2014" name="PLoS ONE">
        <title>Global Analysis of Gene Expression Profiles in Physic Nut (Jatropha curcas L.) Seedlings Exposed to Salt Stress.</title>
        <authorList>
            <person name="Zhang L."/>
            <person name="Zhang C."/>
            <person name="Wu P."/>
            <person name="Chen Y."/>
            <person name="Li M."/>
            <person name="Jiang H."/>
            <person name="Wu G."/>
        </authorList>
    </citation>
    <scope>NUCLEOTIDE SEQUENCE [LARGE SCALE GENOMIC DNA]</scope>
    <source>
        <strain evidence="2">cv. GZQX0401</strain>
        <tissue evidence="1">Young leaves</tissue>
    </source>
</reference>
<organism evidence="1 2">
    <name type="scientific">Jatropha curcas</name>
    <name type="common">Barbados nut</name>
    <dbReference type="NCBI Taxonomy" id="180498"/>
    <lineage>
        <taxon>Eukaryota</taxon>
        <taxon>Viridiplantae</taxon>
        <taxon>Streptophyta</taxon>
        <taxon>Embryophyta</taxon>
        <taxon>Tracheophyta</taxon>
        <taxon>Spermatophyta</taxon>
        <taxon>Magnoliopsida</taxon>
        <taxon>eudicotyledons</taxon>
        <taxon>Gunneridae</taxon>
        <taxon>Pentapetalae</taxon>
        <taxon>rosids</taxon>
        <taxon>fabids</taxon>
        <taxon>Malpighiales</taxon>
        <taxon>Euphorbiaceae</taxon>
        <taxon>Crotonoideae</taxon>
        <taxon>Jatropheae</taxon>
        <taxon>Jatropha</taxon>
    </lineage>
</organism>